<dbReference type="Gene3D" id="3.80.10.10">
    <property type="entry name" value="Ribonuclease Inhibitor"/>
    <property type="match status" value="1"/>
</dbReference>
<evidence type="ECO:0000256" key="3">
    <source>
        <dbReference type="ARBA" id="ARBA00023212"/>
    </source>
</evidence>
<sequence>MTSRKLFTKDHGQLDDVDVDDLLTQLSAEELEMLSKEVDPDDRFMPPDQRTNYHCEREATGPVNRKQLIDHINKIALETPDQPEAVPFVAGTVRGKKWIPPEAPVIHTREDEGVSFHLDEEYEQALGTATEEELVDLAAILGFHSMMNQDQYHASLLNKGKVGLGWDGVTKASQPKALPFEPPNPTDPEQAIAKVTDDDAKTIEVCLNNIKLSDDQLTRLFKGLEINTRLEVLSMSNVGLTDRTAELLAQAIEKNSSIRVINVETNQISANGIVRLFRALLVHKSVEEIRASNQITAHVLGNKAEMDITQAIEQNTTLLRVGLFLEFNDARSRVATQLQKNIDRHRLRRTGRAPRNLTAGYILKKALPGQKPVDD</sequence>
<comment type="subcellular location">
    <subcellularLocation>
        <location evidence="1">Cytoplasm</location>
        <location evidence="1">Cytoskeleton</location>
    </subcellularLocation>
</comment>
<keyword evidence="2" id="KW-0963">Cytoplasm</keyword>
<gene>
    <name evidence="4" type="primary">EOG090X093U</name>
</gene>
<evidence type="ECO:0000256" key="1">
    <source>
        <dbReference type="ARBA" id="ARBA00004245"/>
    </source>
</evidence>
<dbReference type="GO" id="GO:0030016">
    <property type="term" value="C:myofibril"/>
    <property type="evidence" value="ECO:0007669"/>
    <property type="project" value="TreeGrafter"/>
</dbReference>
<keyword evidence="3" id="KW-0206">Cytoskeleton</keyword>
<dbReference type="AlphaFoldDB" id="A0A4Y7NIY4"/>
<protein>
    <submittedName>
        <fullName evidence="4">EOG090X093U</fullName>
    </submittedName>
</protein>
<dbReference type="GO" id="GO:0005856">
    <property type="term" value="C:cytoskeleton"/>
    <property type="evidence" value="ECO:0007669"/>
    <property type="project" value="UniProtKB-SubCell"/>
</dbReference>
<dbReference type="SMART" id="SM00368">
    <property type="entry name" value="LRR_RI"/>
    <property type="match status" value="2"/>
</dbReference>
<dbReference type="GO" id="GO:0030239">
    <property type="term" value="P:myofibril assembly"/>
    <property type="evidence" value="ECO:0007669"/>
    <property type="project" value="TreeGrafter"/>
</dbReference>
<dbReference type="GO" id="GO:0007015">
    <property type="term" value="P:actin filament organization"/>
    <property type="evidence" value="ECO:0007669"/>
    <property type="project" value="TreeGrafter"/>
</dbReference>
<dbReference type="SUPFAM" id="SSF52047">
    <property type="entry name" value="RNI-like"/>
    <property type="match status" value="1"/>
</dbReference>
<dbReference type="InterPro" id="IPR004934">
    <property type="entry name" value="TMOD"/>
</dbReference>
<dbReference type="FunFam" id="3.80.10.10:FF:000099">
    <property type="entry name" value="Tropomodulin, isoform C"/>
    <property type="match status" value="1"/>
</dbReference>
<dbReference type="GO" id="GO:0051694">
    <property type="term" value="P:pointed-end actin filament capping"/>
    <property type="evidence" value="ECO:0007669"/>
    <property type="project" value="InterPro"/>
</dbReference>
<dbReference type="EMBL" id="LR023493">
    <property type="protein sequence ID" value="SVE93112.1"/>
    <property type="molecule type" value="mRNA"/>
</dbReference>
<reference evidence="4" key="1">
    <citation type="submission" date="2018-08" db="EMBL/GenBank/DDBJ databases">
        <authorList>
            <person name="Cornetti L."/>
        </authorList>
    </citation>
    <scope>NUCLEOTIDE SEQUENCE</scope>
    <source>
        <strain evidence="4">DE-FRO-2-1</strain>
    </source>
</reference>
<dbReference type="GO" id="GO:0005523">
    <property type="term" value="F:tropomyosin binding"/>
    <property type="evidence" value="ECO:0007669"/>
    <property type="project" value="InterPro"/>
</dbReference>
<accession>A0A4Y7NIY4</accession>
<dbReference type="PANTHER" id="PTHR10901:SF6">
    <property type="entry name" value="TROPOMODULIN, ISOFORM N"/>
    <property type="match status" value="1"/>
</dbReference>
<organism evidence="4">
    <name type="scientific">Moina brachiata</name>
    <dbReference type="NCBI Taxonomy" id="675436"/>
    <lineage>
        <taxon>Eukaryota</taxon>
        <taxon>Metazoa</taxon>
        <taxon>Ecdysozoa</taxon>
        <taxon>Arthropoda</taxon>
        <taxon>Crustacea</taxon>
        <taxon>Branchiopoda</taxon>
        <taxon>Diplostraca</taxon>
        <taxon>Cladocera</taxon>
        <taxon>Anomopoda</taxon>
        <taxon>Moinidae</taxon>
        <taxon>Moina</taxon>
    </lineage>
</organism>
<dbReference type="InterPro" id="IPR032675">
    <property type="entry name" value="LRR_dom_sf"/>
</dbReference>
<evidence type="ECO:0000313" key="4">
    <source>
        <dbReference type="EMBL" id="SVE93112.1"/>
    </source>
</evidence>
<dbReference type="Pfam" id="PF03250">
    <property type="entry name" value="Tropomodulin"/>
    <property type="match status" value="1"/>
</dbReference>
<proteinExistence type="evidence at transcript level"/>
<dbReference type="PANTHER" id="PTHR10901">
    <property type="entry name" value="TROPOMODULIN"/>
    <property type="match status" value="1"/>
</dbReference>
<evidence type="ECO:0000256" key="2">
    <source>
        <dbReference type="ARBA" id="ARBA00022490"/>
    </source>
</evidence>
<name>A0A4Y7NIY4_9CRUS</name>